<name>A0A8H4IV67_9PEZI</name>
<accession>A0A8H4IV67</accession>
<proteinExistence type="predicted"/>
<protein>
    <submittedName>
        <fullName evidence="1">Uncharacterized protein</fullName>
    </submittedName>
</protein>
<evidence type="ECO:0000313" key="2">
    <source>
        <dbReference type="Proteomes" id="UP000572817"/>
    </source>
</evidence>
<reference evidence="1" key="1">
    <citation type="submission" date="2020-04" db="EMBL/GenBank/DDBJ databases">
        <title>Genome Assembly and Annotation of Botryosphaeria dothidea sdau 11-99, a Latent Pathogen of Apple Fruit Ring Rot in China.</title>
        <authorList>
            <person name="Yu C."/>
            <person name="Diao Y."/>
            <person name="Lu Q."/>
            <person name="Zhao J."/>
            <person name="Cui S."/>
            <person name="Peng C."/>
            <person name="He B."/>
            <person name="Liu H."/>
        </authorList>
    </citation>
    <scope>NUCLEOTIDE SEQUENCE [LARGE SCALE GENOMIC DNA]</scope>
    <source>
        <strain evidence="1">Sdau11-99</strain>
    </source>
</reference>
<dbReference type="Proteomes" id="UP000572817">
    <property type="component" value="Unassembled WGS sequence"/>
</dbReference>
<sequence>MEDDGPELAAHNLHPIKKARRLSSPDFISASPTDTNVSEELSTDQEMIQEESYERFLHALSDPSNHFARLENLEARMANTLGFSGDRSSASGQIMFDNYTSLEGCVEATTRILDAFSLLEEEEGFCENSFNILVDDSKRNAVATVKVFRYEELDSSAQEKGIKQVIVEAISELQMTGMSDSEGFQAFYPFTKVPHVFPIPAKSNRTQQNNTWVSMLQDTHIMSTFAVVSNRCLVAPRNEHILDTSYGRCLGAEEKADRVRTVLETALMQVSGPVQTSGQQEIPEHGGLYLGFGGDESYGNIFGAFERVKNNRHILEFRKLLLPRVRESFTRLTHRGTLLKEYIDQDTETRVQSSVLVVTQ</sequence>
<keyword evidence="2" id="KW-1185">Reference proteome</keyword>
<evidence type="ECO:0000313" key="1">
    <source>
        <dbReference type="EMBL" id="KAF4306893.1"/>
    </source>
</evidence>
<organism evidence="1 2">
    <name type="scientific">Botryosphaeria dothidea</name>
    <dbReference type="NCBI Taxonomy" id="55169"/>
    <lineage>
        <taxon>Eukaryota</taxon>
        <taxon>Fungi</taxon>
        <taxon>Dikarya</taxon>
        <taxon>Ascomycota</taxon>
        <taxon>Pezizomycotina</taxon>
        <taxon>Dothideomycetes</taxon>
        <taxon>Dothideomycetes incertae sedis</taxon>
        <taxon>Botryosphaeriales</taxon>
        <taxon>Botryosphaeriaceae</taxon>
        <taxon>Botryosphaeria</taxon>
    </lineage>
</organism>
<dbReference type="EMBL" id="WWBZ02000033">
    <property type="protein sequence ID" value="KAF4306893.1"/>
    <property type="molecule type" value="Genomic_DNA"/>
</dbReference>
<comment type="caution">
    <text evidence="1">The sequence shown here is derived from an EMBL/GenBank/DDBJ whole genome shotgun (WGS) entry which is preliminary data.</text>
</comment>
<gene>
    <name evidence="1" type="ORF">GTA08_BOTSDO05409</name>
</gene>
<dbReference type="AlphaFoldDB" id="A0A8H4IV67"/>
<dbReference type="OrthoDB" id="3941333at2759"/>